<dbReference type="EMBL" id="CP050063">
    <property type="protein sequence ID" value="QIP17833.1"/>
    <property type="molecule type" value="Genomic_DNA"/>
</dbReference>
<dbReference type="Proteomes" id="UP000501802">
    <property type="component" value="Chromosome"/>
</dbReference>
<dbReference type="AlphaFoldDB" id="A0A6G9B067"/>
<protein>
    <submittedName>
        <fullName evidence="2">DUF3500 domain-containing protein</fullName>
    </submittedName>
</protein>
<accession>A0A6G9B067</accession>
<organism evidence="2 3">
    <name type="scientific">Spirosoma aureum</name>
    <dbReference type="NCBI Taxonomy" id="2692134"/>
    <lineage>
        <taxon>Bacteria</taxon>
        <taxon>Pseudomonadati</taxon>
        <taxon>Bacteroidota</taxon>
        <taxon>Cytophagia</taxon>
        <taxon>Cytophagales</taxon>
        <taxon>Cytophagaceae</taxon>
        <taxon>Spirosoma</taxon>
    </lineage>
</organism>
<dbReference type="Pfam" id="PF12006">
    <property type="entry name" value="DUF3500"/>
    <property type="match status" value="1"/>
</dbReference>
<feature type="region of interest" description="Disordered" evidence="1">
    <location>
        <begin position="295"/>
        <end position="315"/>
    </location>
</feature>
<dbReference type="PANTHER" id="PTHR37489">
    <property type="entry name" value="DUF3500 DOMAIN-CONTAINING PROTEIN"/>
    <property type="match status" value="1"/>
</dbReference>
<dbReference type="InterPro" id="IPR021889">
    <property type="entry name" value="DUF3500"/>
</dbReference>
<dbReference type="KEGG" id="spib:G8759_15665"/>
<name>A0A6G9B067_9BACT</name>
<gene>
    <name evidence="2" type="ORF">G8759_15665</name>
</gene>
<dbReference type="PANTHER" id="PTHR37489:SF1">
    <property type="entry name" value="DUF3500 DOMAIN-CONTAINING PROTEIN"/>
    <property type="match status" value="1"/>
</dbReference>
<evidence type="ECO:0000313" key="2">
    <source>
        <dbReference type="EMBL" id="QIP17833.1"/>
    </source>
</evidence>
<evidence type="ECO:0000256" key="1">
    <source>
        <dbReference type="SAM" id="MobiDB-lite"/>
    </source>
</evidence>
<feature type="compositionally biased region" description="Basic and acidic residues" evidence="1">
    <location>
        <begin position="304"/>
        <end position="315"/>
    </location>
</feature>
<keyword evidence="3" id="KW-1185">Reference proteome</keyword>
<reference evidence="2 3" key="1">
    <citation type="submission" date="2020-03" db="EMBL/GenBank/DDBJ databases">
        <authorList>
            <person name="Kim M.K."/>
        </authorList>
    </citation>
    <scope>NUCLEOTIDE SEQUENCE [LARGE SCALE GENOMIC DNA]</scope>
    <source>
        <strain evidence="2 3">BT328</strain>
    </source>
</reference>
<proteinExistence type="predicted"/>
<sequence length="315" mass="33868">MERVVCLAEAFKATLSASQIATVQRSYSKTDAMKWSNFPEFAARPRRVGISLGSLNATQLKAAKNLMAAAMAQNVPNEGFDELEGNLAADDYLGTTTGKTGTFSSGNYFLAFLGTPSLSGLWELQFGGHHYAFANTYNGGKAIGVTPSFRGVEPIASVTINSHTYQPIEQERQAFADMLGSLNSNEQATARLSATFRDVLLGPGADGQFPATKQGLKVGELSAAKQKLVLNAIKLYVNDLDPITAAAVLATYTDGLVDTYIAYSGSGTMNQQSDYVRIDGPRVWIEYSGQPSRDIPGTVHPHSVWRDRTSDYGGN</sequence>
<evidence type="ECO:0000313" key="3">
    <source>
        <dbReference type="Proteomes" id="UP000501802"/>
    </source>
</evidence>